<accession>A0A840Y4F3</accession>
<feature type="compositionally biased region" description="Basic and acidic residues" evidence="1">
    <location>
        <begin position="15"/>
        <end position="29"/>
    </location>
</feature>
<protein>
    <submittedName>
        <fullName evidence="3">Uncharacterized protein</fullName>
    </submittedName>
</protein>
<evidence type="ECO:0000313" key="3">
    <source>
        <dbReference type="EMBL" id="MBB5693659.1"/>
    </source>
</evidence>
<reference evidence="3 4" key="1">
    <citation type="submission" date="2020-08" db="EMBL/GenBank/DDBJ databases">
        <title>Genomic Encyclopedia of Type Strains, Phase IV (KMG-IV): sequencing the most valuable type-strain genomes for metagenomic binning, comparative biology and taxonomic classification.</title>
        <authorList>
            <person name="Goeker M."/>
        </authorList>
    </citation>
    <scope>NUCLEOTIDE SEQUENCE [LARGE SCALE GENOMIC DNA]</scope>
    <source>
        <strain evidence="3 4">DSM 25622</strain>
    </source>
</reference>
<dbReference type="Proteomes" id="UP000580654">
    <property type="component" value="Unassembled WGS sequence"/>
</dbReference>
<keyword evidence="2" id="KW-0472">Membrane</keyword>
<feature type="transmembrane region" description="Helical" evidence="2">
    <location>
        <begin position="69"/>
        <end position="90"/>
    </location>
</feature>
<keyword evidence="2" id="KW-0812">Transmembrane</keyword>
<feature type="region of interest" description="Disordered" evidence="1">
    <location>
        <begin position="98"/>
        <end position="121"/>
    </location>
</feature>
<sequence length="121" mass="13088">MSPAGFTPDPARLYEVGRDGRPYTLEPEKPGSAEALEALGRRWWTAAVLLNAVAMGVAAGGALLGPRVLAAWLGLLPLLTAPLFLVAPWLRRRALRRGRRVHRSRPPDFPPPSPPRPSALS</sequence>
<keyword evidence="4" id="KW-1185">Reference proteome</keyword>
<evidence type="ECO:0000313" key="4">
    <source>
        <dbReference type="Proteomes" id="UP000580654"/>
    </source>
</evidence>
<keyword evidence="2" id="KW-1133">Transmembrane helix</keyword>
<dbReference type="RefSeq" id="WP_184516236.1">
    <property type="nucleotide sequence ID" value="NZ_JACIJD010000006.1"/>
</dbReference>
<gene>
    <name evidence="3" type="ORF">FHS87_001692</name>
</gene>
<feature type="transmembrane region" description="Helical" evidence="2">
    <location>
        <begin position="43"/>
        <end position="63"/>
    </location>
</feature>
<comment type="caution">
    <text evidence="3">The sequence shown here is derived from an EMBL/GenBank/DDBJ whole genome shotgun (WGS) entry which is preliminary data.</text>
</comment>
<dbReference type="EMBL" id="JACIJD010000006">
    <property type="protein sequence ID" value="MBB5693659.1"/>
    <property type="molecule type" value="Genomic_DNA"/>
</dbReference>
<dbReference type="AlphaFoldDB" id="A0A840Y4F3"/>
<organism evidence="3 4">
    <name type="scientific">Muricoccus pecuniae</name>
    <dbReference type="NCBI Taxonomy" id="693023"/>
    <lineage>
        <taxon>Bacteria</taxon>
        <taxon>Pseudomonadati</taxon>
        <taxon>Pseudomonadota</taxon>
        <taxon>Alphaproteobacteria</taxon>
        <taxon>Acetobacterales</taxon>
        <taxon>Roseomonadaceae</taxon>
        <taxon>Muricoccus</taxon>
    </lineage>
</organism>
<evidence type="ECO:0000256" key="2">
    <source>
        <dbReference type="SAM" id="Phobius"/>
    </source>
</evidence>
<feature type="compositionally biased region" description="Pro residues" evidence="1">
    <location>
        <begin position="107"/>
        <end position="121"/>
    </location>
</feature>
<feature type="region of interest" description="Disordered" evidence="1">
    <location>
        <begin position="1"/>
        <end position="29"/>
    </location>
</feature>
<evidence type="ECO:0000256" key="1">
    <source>
        <dbReference type="SAM" id="MobiDB-lite"/>
    </source>
</evidence>
<proteinExistence type="predicted"/>
<name>A0A840Y4F3_9PROT</name>